<feature type="compositionally biased region" description="Basic and acidic residues" evidence="11">
    <location>
        <begin position="247"/>
        <end position="269"/>
    </location>
</feature>
<evidence type="ECO:0000313" key="13">
    <source>
        <dbReference type="Proteomes" id="UP000005627"/>
    </source>
</evidence>
<feature type="compositionally biased region" description="Low complexity" evidence="11">
    <location>
        <begin position="226"/>
        <end position="235"/>
    </location>
</feature>
<evidence type="ECO:0000256" key="7">
    <source>
        <dbReference type="ARBA" id="ARBA00022989"/>
    </source>
</evidence>
<comment type="similarity">
    <text evidence="2 10">Belongs to the TrkH potassium transport family.</text>
</comment>
<keyword evidence="7 10" id="KW-1133">Transmembrane helix</keyword>
<feature type="transmembrane region" description="Helical" evidence="10">
    <location>
        <begin position="782"/>
        <end position="811"/>
    </location>
</feature>
<dbReference type="InterPro" id="IPR003445">
    <property type="entry name" value="Cat_transpt"/>
</dbReference>
<evidence type="ECO:0000256" key="9">
    <source>
        <dbReference type="ARBA" id="ARBA00023136"/>
    </source>
</evidence>
<dbReference type="AlphaFoldDB" id="G8ZZC1"/>
<evidence type="ECO:0000256" key="5">
    <source>
        <dbReference type="ARBA" id="ARBA00022692"/>
    </source>
</evidence>
<feature type="transmembrane region" description="Helical" evidence="10">
    <location>
        <begin position="910"/>
        <end position="927"/>
    </location>
</feature>
<dbReference type="PANTHER" id="PTHR31064">
    <property type="entry name" value="POTASSIUM TRANSPORT PROTEIN DDB_G0292412-RELATED"/>
    <property type="match status" value="1"/>
</dbReference>
<keyword evidence="3 10" id="KW-0813">Transport</keyword>
<feature type="transmembrane region" description="Helical" evidence="10">
    <location>
        <begin position="753"/>
        <end position="770"/>
    </location>
</feature>
<feature type="region of interest" description="Disordered" evidence="11">
    <location>
        <begin position="599"/>
        <end position="646"/>
    </location>
</feature>
<feature type="compositionally biased region" description="Polar residues" evidence="11">
    <location>
        <begin position="338"/>
        <end position="371"/>
    </location>
</feature>
<evidence type="ECO:0000256" key="8">
    <source>
        <dbReference type="ARBA" id="ARBA00023065"/>
    </source>
</evidence>
<dbReference type="InterPro" id="IPR015958">
    <property type="entry name" value="Trk1_fungi"/>
</dbReference>
<dbReference type="NCBIfam" id="TIGR00934">
    <property type="entry name" value="2a38euk"/>
    <property type="match status" value="1"/>
</dbReference>
<feature type="transmembrane region" description="Helical" evidence="10">
    <location>
        <begin position="1024"/>
        <end position="1044"/>
    </location>
</feature>
<dbReference type="KEGG" id="tdl:TDEL_0H01060"/>
<feature type="transmembrane region" description="Helical" evidence="10">
    <location>
        <begin position="845"/>
        <end position="872"/>
    </location>
</feature>
<feature type="region of interest" description="Disordered" evidence="11">
    <location>
        <begin position="203"/>
        <end position="532"/>
    </location>
</feature>
<evidence type="ECO:0000313" key="12">
    <source>
        <dbReference type="EMBL" id="CCE93965.1"/>
    </source>
</evidence>
<dbReference type="GO" id="GO:0005886">
    <property type="term" value="C:plasma membrane"/>
    <property type="evidence" value="ECO:0007669"/>
    <property type="project" value="EnsemblFungi"/>
</dbReference>
<feature type="compositionally biased region" description="Polar residues" evidence="11">
    <location>
        <begin position="608"/>
        <end position="618"/>
    </location>
</feature>
<evidence type="ECO:0000256" key="10">
    <source>
        <dbReference type="PIRNR" id="PIRNR002450"/>
    </source>
</evidence>
<keyword evidence="4 10" id="KW-0633">Potassium transport</keyword>
<feature type="compositionally biased region" description="Basic and acidic residues" evidence="11">
    <location>
        <begin position="313"/>
        <end position="337"/>
    </location>
</feature>
<evidence type="ECO:0000256" key="4">
    <source>
        <dbReference type="ARBA" id="ARBA00022538"/>
    </source>
</evidence>
<gene>
    <name evidence="12" type="primary">TDEL0H01060</name>
    <name evidence="12" type="ORF">TDEL_0H01060</name>
</gene>
<dbReference type="GO" id="GO:0042391">
    <property type="term" value="P:regulation of membrane potential"/>
    <property type="evidence" value="ECO:0007669"/>
    <property type="project" value="EnsemblFungi"/>
</dbReference>
<reference evidence="12 13" key="1">
    <citation type="journal article" date="2011" name="Proc. Natl. Acad. Sci. U.S.A.">
        <title>Evolutionary erosion of yeast sex chromosomes by mating-type switching accidents.</title>
        <authorList>
            <person name="Gordon J.L."/>
            <person name="Armisen D."/>
            <person name="Proux-Wera E."/>
            <person name="Oheigeartaigh S.S."/>
            <person name="Byrne K.P."/>
            <person name="Wolfe K.H."/>
        </authorList>
    </citation>
    <scope>NUCLEOTIDE SEQUENCE [LARGE SCALE GENOMIC DNA]</scope>
    <source>
        <strain evidence="13">ATCC 10662 / CBS 1146 / NBRC 0425 / NCYC 2629 / NRRL Y-866</strain>
    </source>
</reference>
<feature type="compositionally biased region" description="Low complexity" evidence="11">
    <location>
        <begin position="947"/>
        <end position="964"/>
    </location>
</feature>
<feature type="region of interest" description="Disordered" evidence="11">
    <location>
        <begin position="1174"/>
        <end position="1213"/>
    </location>
</feature>
<dbReference type="InterPro" id="IPR051143">
    <property type="entry name" value="TrkH_K-transport"/>
</dbReference>
<dbReference type="GeneID" id="11500971"/>
<feature type="region of interest" description="Disordered" evidence="11">
    <location>
        <begin position="945"/>
        <end position="977"/>
    </location>
</feature>
<keyword evidence="8 10" id="KW-0406">Ion transport</keyword>
<evidence type="ECO:0000256" key="6">
    <source>
        <dbReference type="ARBA" id="ARBA00022958"/>
    </source>
</evidence>
<feature type="compositionally biased region" description="Polar residues" evidence="11">
    <location>
        <begin position="1174"/>
        <end position="1192"/>
    </location>
</feature>
<dbReference type="HOGENOM" id="CLU_005947_0_0_1"/>
<feature type="compositionally biased region" description="Basic and acidic residues" evidence="11">
    <location>
        <begin position="203"/>
        <end position="223"/>
    </location>
</feature>
<dbReference type="OrthoDB" id="9999863at2759"/>
<accession>G8ZZC1</accession>
<protein>
    <recommendedName>
        <fullName evidence="10">Potassium transport protein</fullName>
    </recommendedName>
</protein>
<feature type="compositionally biased region" description="Polar residues" evidence="11">
    <location>
        <begin position="236"/>
        <end position="245"/>
    </location>
</feature>
<keyword evidence="9 10" id="KW-0472">Membrane</keyword>
<keyword evidence="13" id="KW-1185">Reference proteome</keyword>
<dbReference type="PIRSF" id="PIRSF002450">
    <property type="entry name" value="K+_transpter_TRK"/>
    <property type="match status" value="1"/>
</dbReference>
<name>G8ZZC1_TORDE</name>
<keyword evidence="6 10" id="KW-0630">Potassium</keyword>
<dbReference type="GO" id="GO:0140107">
    <property type="term" value="F:high-affinity potassium ion transmembrane transporter activity"/>
    <property type="evidence" value="ECO:0007669"/>
    <property type="project" value="TreeGrafter"/>
</dbReference>
<dbReference type="GO" id="GO:0006874">
    <property type="term" value="P:intracellular calcium ion homeostasis"/>
    <property type="evidence" value="ECO:0007669"/>
    <property type="project" value="EnsemblFungi"/>
</dbReference>
<dbReference type="FunCoup" id="G8ZZC1">
    <property type="interactions" value="23"/>
</dbReference>
<evidence type="ECO:0000256" key="3">
    <source>
        <dbReference type="ARBA" id="ARBA00022448"/>
    </source>
</evidence>
<comment type="subcellular location">
    <subcellularLocation>
        <location evidence="1">Membrane</location>
        <topology evidence="1">Multi-pass membrane protein</topology>
    </subcellularLocation>
</comment>
<evidence type="ECO:0000256" key="1">
    <source>
        <dbReference type="ARBA" id="ARBA00004141"/>
    </source>
</evidence>
<keyword evidence="5 10" id="KW-0812">Transmembrane</keyword>
<feature type="transmembrane region" description="Helical" evidence="10">
    <location>
        <begin position="45"/>
        <end position="69"/>
    </location>
</feature>
<feature type="compositionally biased region" description="Acidic residues" evidence="11">
    <location>
        <begin position="472"/>
        <end position="497"/>
    </location>
</feature>
<dbReference type="GO" id="GO:0030007">
    <property type="term" value="P:intracellular potassium ion homeostasis"/>
    <property type="evidence" value="ECO:0007669"/>
    <property type="project" value="UniProtKB-UniRule"/>
</dbReference>
<dbReference type="Proteomes" id="UP000005627">
    <property type="component" value="Chromosome 8"/>
</dbReference>
<feature type="compositionally biased region" description="Basic and acidic residues" evidence="11">
    <location>
        <begin position="376"/>
        <end position="388"/>
    </location>
</feature>
<dbReference type="InterPro" id="IPR004773">
    <property type="entry name" value="K/Na_transp_Trk1/HKT1"/>
</dbReference>
<feature type="transmembrane region" description="Helical" evidence="10">
    <location>
        <begin position="710"/>
        <end position="733"/>
    </location>
</feature>
<organism evidence="12 13">
    <name type="scientific">Torulaspora delbrueckii</name>
    <name type="common">Yeast</name>
    <name type="synonym">Candida colliculosa</name>
    <dbReference type="NCBI Taxonomy" id="4950"/>
    <lineage>
        <taxon>Eukaryota</taxon>
        <taxon>Fungi</taxon>
        <taxon>Dikarya</taxon>
        <taxon>Ascomycota</taxon>
        <taxon>Saccharomycotina</taxon>
        <taxon>Saccharomycetes</taxon>
        <taxon>Saccharomycetales</taxon>
        <taxon>Saccharomycetaceae</taxon>
        <taxon>Torulaspora</taxon>
    </lineage>
</organism>
<dbReference type="Pfam" id="PF02386">
    <property type="entry name" value="TrkH"/>
    <property type="match status" value="1"/>
</dbReference>
<dbReference type="EMBL" id="HE616749">
    <property type="protein sequence ID" value="CCE93965.1"/>
    <property type="molecule type" value="Genomic_DNA"/>
</dbReference>
<feature type="transmembrane region" description="Helical" evidence="10">
    <location>
        <begin position="996"/>
        <end position="1012"/>
    </location>
</feature>
<evidence type="ECO:0000256" key="2">
    <source>
        <dbReference type="ARBA" id="ARBA00009137"/>
    </source>
</evidence>
<dbReference type="RefSeq" id="XP_003683176.1">
    <property type="nucleotide sequence ID" value="XM_003683128.1"/>
</dbReference>
<dbReference type="InParanoid" id="G8ZZC1"/>
<dbReference type="eggNOG" id="KOG1341">
    <property type="taxonomic scope" value="Eukaryota"/>
</dbReference>
<dbReference type="GO" id="GO:1990573">
    <property type="term" value="P:potassium ion import across plasma membrane"/>
    <property type="evidence" value="ECO:0007669"/>
    <property type="project" value="TreeGrafter"/>
</dbReference>
<sequence length="1213" mass="137578">MLAKKLSHVPTLASLNIRYKKTFGHKFRDVIAACGSYLKPVRKYIFPNFLAVHYCYIIFVTIIASILMYPVRNQKYIDILFLAAGATTQGGLNTVDTNTLSLYQQIIVYITCVFCTPIVIHGCLAFVRLYWFERYFDGIRDSSKKNYKMRRTKTILGREMTSRTMSKMPQRPTHILSMLPTSSRNDENFQDKLFSGKEFFRKEGEDDVDNDKPDTTKPKDKNGFDSNGSSWSSSNTVKENGNPNTHVRGDLVFKEPGIKKPTKPRERFAGRRSSADISPEDMYRSIQMMQGQHQEAREDEGPALVIGAPTDRPVARNEEAKQKQAPEDGTKDDHHSILTENQSKHTSALNSSIDPHHTQTPPVQKVQSSPIASLKTIDEETKMGRKDYDEPEANKPTIQFDVSAQPKRPSSKIVKDSTIRIPRRGNQYRTKSNRGLLKHLPKGKELRQKLKRRLSSNSADGLNSEKRRSYTDDDEPTDKDNMEEYFADNESDEDDEEHPNVYGEGKRLSKVPTTGEVEEPRRSQLAEMPRSLTMDARQAKDLNQLAQTREFQKMIYKDWKKKHRKPNPLRRKSWNAKKFENEYSAGFPWMQEAFNADEDLSSDHDSGEVNSGHGSSFDNVKGNVASDSDDAANQEPSSPRDRDSLDEEQGYYGLTIDPEFTSNARPAIARTMSTNYLSWEPTIGRNSAFTGLSKAQREELGGIEYTSIKLLCRILVIYYAGFLILSFVLIVPWVLHQSHYKAIIRENGVSPTWWGFFTAMSAFTDLGITVTRDSMLSFNKAVYPLVVMMWFIIVGNTGFPVLLRFIIWVLFKLSPELSQFKENLGFLLDHPRRCFTLLFPSAATWWLLATLVALNGIDLVLFIILDFGSAVLRPLARGFRVLDGLFQAVSTRTAGFTVVDLSKLHPAIQVSYMLMMYVSVLPLAISIRRTNVYEEQSLGLYGEMTTEDTSSTDYSTDSEGSSDSGSRRKKKKKKQGKDSNESFIGAHLRRQLSFDIWFLFLGLFIICLCEGGKIQDTSKPEFNVFAVLFEIVSAYGTVGLSLGFPNTNTSFSGQFTTLSKLVIIAMLIRGRHRGLPYALDRAIMLPSDRLEHIDHIEDLKLKRTTRNSTNNVDPVTAYFKKRTGKLHRGFDRLRRSVAEPEEAHLEAYGQHNNSPDYNLPGEDERDYQLETVSQATHSAPSSVHSPGSIDSEQLTDRDSNHDSMHLTHPISYS</sequence>
<feature type="compositionally biased region" description="Basic and acidic residues" evidence="11">
    <location>
        <begin position="1194"/>
        <end position="1205"/>
    </location>
</feature>
<dbReference type="PANTHER" id="PTHR31064:SF30">
    <property type="entry name" value="HIGH-AFFINITY POTASSIUM TRANSPORT PROTEIN-RELATED"/>
    <property type="match status" value="1"/>
</dbReference>
<evidence type="ECO:0000256" key="11">
    <source>
        <dbReference type="SAM" id="MobiDB-lite"/>
    </source>
</evidence>
<dbReference type="STRING" id="1076872.G8ZZC1"/>
<feature type="transmembrane region" description="Helical" evidence="10">
    <location>
        <begin position="106"/>
        <end position="131"/>
    </location>
</feature>
<proteinExistence type="inferred from homology"/>